<proteinExistence type="predicted"/>
<comment type="caution">
    <text evidence="1">The sequence shown here is derived from an EMBL/GenBank/DDBJ whole genome shotgun (WGS) entry which is preliminary data.</text>
</comment>
<protein>
    <submittedName>
        <fullName evidence="1">SAM-dependent methyltransferase</fullName>
    </submittedName>
</protein>
<keyword evidence="1" id="KW-0808">Transferase</keyword>
<feature type="non-terminal residue" evidence="1">
    <location>
        <position position="49"/>
    </location>
</feature>
<evidence type="ECO:0000313" key="2">
    <source>
        <dbReference type="Proteomes" id="UP000247602"/>
    </source>
</evidence>
<organism evidence="1 2">
    <name type="scientific">Modestobacter versicolor</name>
    <dbReference type="NCBI Taxonomy" id="429133"/>
    <lineage>
        <taxon>Bacteria</taxon>
        <taxon>Bacillati</taxon>
        <taxon>Actinomycetota</taxon>
        <taxon>Actinomycetes</taxon>
        <taxon>Geodermatophilales</taxon>
        <taxon>Geodermatophilaceae</taxon>
        <taxon>Modestobacter</taxon>
    </lineage>
</organism>
<keyword evidence="1" id="KW-0489">Methyltransferase</keyword>
<dbReference type="Proteomes" id="UP000247602">
    <property type="component" value="Unassembled WGS sequence"/>
</dbReference>
<gene>
    <name evidence="1" type="ORF">DMO24_23760</name>
</gene>
<accession>A0A323V689</accession>
<evidence type="ECO:0000313" key="1">
    <source>
        <dbReference type="EMBL" id="PZA18876.1"/>
    </source>
</evidence>
<reference evidence="1 2" key="1">
    <citation type="submission" date="2018-06" db="EMBL/GenBank/DDBJ databases">
        <title>Draft genome sequence of Modestobacter versicolor CP153-2.</title>
        <authorList>
            <person name="Gundlapally S.R."/>
        </authorList>
    </citation>
    <scope>NUCLEOTIDE SEQUENCE [LARGE SCALE GENOMIC DNA]</scope>
    <source>
        <strain evidence="1 2">CP153-2</strain>
    </source>
</reference>
<dbReference type="AlphaFoldDB" id="A0A323V689"/>
<name>A0A323V689_9ACTN</name>
<dbReference type="GO" id="GO:0032259">
    <property type="term" value="P:methylation"/>
    <property type="evidence" value="ECO:0007669"/>
    <property type="project" value="UniProtKB-KW"/>
</dbReference>
<keyword evidence="2" id="KW-1185">Reference proteome</keyword>
<sequence>MAGRKTVADRLAEALGAVLGTSELPVRLRGWDGSIAGPAGAPVVAVRSR</sequence>
<dbReference type="EMBL" id="QKNV01000561">
    <property type="protein sequence ID" value="PZA18876.1"/>
    <property type="molecule type" value="Genomic_DNA"/>
</dbReference>
<dbReference type="GO" id="GO:0008168">
    <property type="term" value="F:methyltransferase activity"/>
    <property type="evidence" value="ECO:0007669"/>
    <property type="project" value="UniProtKB-KW"/>
</dbReference>